<evidence type="ECO:0000256" key="2">
    <source>
        <dbReference type="ARBA" id="ARBA00005417"/>
    </source>
</evidence>
<keyword evidence="9" id="KW-0472">Membrane</keyword>
<gene>
    <name evidence="11" type="ORF">J2S02_004724</name>
</gene>
<keyword evidence="4" id="KW-1003">Cell membrane</keyword>
<evidence type="ECO:0000259" key="10">
    <source>
        <dbReference type="PROSITE" id="PS50893"/>
    </source>
</evidence>
<feature type="domain" description="ABC transporter" evidence="10">
    <location>
        <begin position="3"/>
        <end position="246"/>
    </location>
</feature>
<keyword evidence="7 11" id="KW-0067">ATP-binding</keyword>
<dbReference type="InterPro" id="IPR003439">
    <property type="entry name" value="ABC_transporter-like_ATP-bd"/>
</dbReference>
<dbReference type="GO" id="GO:0005524">
    <property type="term" value="F:ATP binding"/>
    <property type="evidence" value="ECO:0007669"/>
    <property type="project" value="UniProtKB-KW"/>
</dbReference>
<evidence type="ECO:0000256" key="5">
    <source>
        <dbReference type="ARBA" id="ARBA00022519"/>
    </source>
</evidence>
<proteinExistence type="inferred from homology"/>
<evidence type="ECO:0000313" key="11">
    <source>
        <dbReference type="EMBL" id="MDQ0228344.1"/>
    </source>
</evidence>
<keyword evidence="5" id="KW-0997">Cell inner membrane</keyword>
<sequence length="266" mass="29564">MTLSIDNVSISSKEKKIVQNVSLSIREGEWYALVGQSGSGKSILSQAIGQMLSPNLRVEGKILFKGEDLLSLSAKQIRNIRGQKLSYIFQDYQGSFTPFRTIGQHFDEYQRAHGILDAKARQNKSMEALESVGLDDALYNQYPFQLSGGQLQRVSIAIALLLSPDLLIADEITTALDSVSGHRILELLAKRQNETGCAILFITHDWRHVRRYANRLAVMKEGQIVEAGGKHRILDHPQHEYTKKLIEAAPTLGRGLPSGLQEVNNG</sequence>
<evidence type="ECO:0000256" key="7">
    <source>
        <dbReference type="ARBA" id="ARBA00022840"/>
    </source>
</evidence>
<reference evidence="11 12" key="1">
    <citation type="submission" date="2023-07" db="EMBL/GenBank/DDBJ databases">
        <title>Genomic Encyclopedia of Type Strains, Phase IV (KMG-IV): sequencing the most valuable type-strain genomes for metagenomic binning, comparative biology and taxonomic classification.</title>
        <authorList>
            <person name="Goeker M."/>
        </authorList>
    </citation>
    <scope>NUCLEOTIDE SEQUENCE [LARGE SCALE GENOMIC DNA]</scope>
    <source>
        <strain evidence="11 12">DSM 17723</strain>
    </source>
</reference>
<comment type="caution">
    <text evidence="11">The sequence shown here is derived from an EMBL/GenBank/DDBJ whole genome shotgun (WGS) entry which is preliminary data.</text>
</comment>
<dbReference type="InterPro" id="IPR027417">
    <property type="entry name" value="P-loop_NTPase"/>
</dbReference>
<accession>A0ABT9Z7U8</accession>
<dbReference type="Pfam" id="PF00005">
    <property type="entry name" value="ABC_tran"/>
    <property type="match status" value="1"/>
</dbReference>
<organism evidence="11 12">
    <name type="scientific">Metabacillus niabensis</name>
    <dbReference type="NCBI Taxonomy" id="324854"/>
    <lineage>
        <taxon>Bacteria</taxon>
        <taxon>Bacillati</taxon>
        <taxon>Bacillota</taxon>
        <taxon>Bacilli</taxon>
        <taxon>Bacillales</taxon>
        <taxon>Bacillaceae</taxon>
        <taxon>Metabacillus</taxon>
    </lineage>
</organism>
<dbReference type="RefSeq" id="WP_095302225.1">
    <property type="nucleotide sequence ID" value="NZ_CADEPK010000001.1"/>
</dbReference>
<dbReference type="PROSITE" id="PS50893">
    <property type="entry name" value="ABC_TRANSPORTER_2"/>
    <property type="match status" value="1"/>
</dbReference>
<dbReference type="InterPro" id="IPR017871">
    <property type="entry name" value="ABC_transporter-like_CS"/>
</dbReference>
<comment type="similarity">
    <text evidence="2">Belongs to the ABC transporter superfamily.</text>
</comment>
<keyword evidence="8" id="KW-1278">Translocase</keyword>
<evidence type="ECO:0000256" key="1">
    <source>
        <dbReference type="ARBA" id="ARBA00004202"/>
    </source>
</evidence>
<evidence type="ECO:0000256" key="4">
    <source>
        <dbReference type="ARBA" id="ARBA00022475"/>
    </source>
</evidence>
<dbReference type="InterPro" id="IPR050388">
    <property type="entry name" value="ABC_Ni/Peptide_Import"/>
</dbReference>
<evidence type="ECO:0000256" key="3">
    <source>
        <dbReference type="ARBA" id="ARBA00022448"/>
    </source>
</evidence>
<name>A0ABT9Z7U8_9BACI</name>
<dbReference type="Proteomes" id="UP001232245">
    <property type="component" value="Unassembled WGS sequence"/>
</dbReference>
<protein>
    <submittedName>
        <fullName evidence="11">Peptide/nickel transport system ATP-binding protein</fullName>
    </submittedName>
</protein>
<dbReference type="PANTHER" id="PTHR43297:SF14">
    <property type="entry name" value="ATPASE AAA-TYPE CORE DOMAIN-CONTAINING PROTEIN"/>
    <property type="match status" value="1"/>
</dbReference>
<dbReference type="SMART" id="SM00382">
    <property type="entry name" value="AAA"/>
    <property type="match status" value="1"/>
</dbReference>
<keyword evidence="12" id="KW-1185">Reference proteome</keyword>
<comment type="subcellular location">
    <subcellularLocation>
        <location evidence="1">Cell membrane</location>
        <topology evidence="1">Peripheral membrane protein</topology>
    </subcellularLocation>
</comment>
<evidence type="ECO:0000256" key="9">
    <source>
        <dbReference type="ARBA" id="ARBA00023136"/>
    </source>
</evidence>
<dbReference type="EMBL" id="JAUSTZ010000019">
    <property type="protein sequence ID" value="MDQ0228344.1"/>
    <property type="molecule type" value="Genomic_DNA"/>
</dbReference>
<keyword evidence="3" id="KW-0813">Transport</keyword>
<dbReference type="SUPFAM" id="SSF52540">
    <property type="entry name" value="P-loop containing nucleoside triphosphate hydrolases"/>
    <property type="match status" value="1"/>
</dbReference>
<dbReference type="CDD" id="cd03257">
    <property type="entry name" value="ABC_NikE_OppD_transporters"/>
    <property type="match status" value="1"/>
</dbReference>
<dbReference type="Gene3D" id="3.40.50.300">
    <property type="entry name" value="P-loop containing nucleotide triphosphate hydrolases"/>
    <property type="match status" value="1"/>
</dbReference>
<dbReference type="PROSITE" id="PS00211">
    <property type="entry name" value="ABC_TRANSPORTER_1"/>
    <property type="match status" value="1"/>
</dbReference>
<evidence type="ECO:0000313" key="12">
    <source>
        <dbReference type="Proteomes" id="UP001232245"/>
    </source>
</evidence>
<evidence type="ECO:0000256" key="6">
    <source>
        <dbReference type="ARBA" id="ARBA00022741"/>
    </source>
</evidence>
<evidence type="ECO:0000256" key="8">
    <source>
        <dbReference type="ARBA" id="ARBA00022967"/>
    </source>
</evidence>
<keyword evidence="6" id="KW-0547">Nucleotide-binding</keyword>
<dbReference type="InterPro" id="IPR003593">
    <property type="entry name" value="AAA+_ATPase"/>
</dbReference>
<dbReference type="PANTHER" id="PTHR43297">
    <property type="entry name" value="OLIGOPEPTIDE TRANSPORT ATP-BINDING PROTEIN APPD"/>
    <property type="match status" value="1"/>
</dbReference>